<evidence type="ECO:0000313" key="10">
    <source>
        <dbReference type="EMBL" id="BDY12858.1"/>
    </source>
</evidence>
<dbReference type="InterPro" id="IPR038770">
    <property type="entry name" value="Na+/solute_symporter_sf"/>
</dbReference>
<evidence type="ECO:0000313" key="11">
    <source>
        <dbReference type="EMBL" id="BDY12975.1"/>
    </source>
</evidence>
<feature type="transmembrane region" description="Helical" evidence="8">
    <location>
        <begin position="221"/>
        <end position="254"/>
    </location>
</feature>
<feature type="transmembrane region" description="Helical" evidence="8">
    <location>
        <begin position="266"/>
        <end position="287"/>
    </location>
</feature>
<feature type="transmembrane region" description="Helical" evidence="8">
    <location>
        <begin position="176"/>
        <end position="200"/>
    </location>
</feature>
<evidence type="ECO:0000256" key="2">
    <source>
        <dbReference type="ARBA" id="ARBA00022448"/>
    </source>
</evidence>
<dbReference type="RefSeq" id="WP_286335910.1">
    <property type="nucleotide sequence ID" value="NZ_AP027370.1"/>
</dbReference>
<gene>
    <name evidence="10" type="ORF">HCR_11700</name>
    <name evidence="11" type="ORF">HCR_12870</name>
</gene>
<accession>A0ABM8FMI6</accession>
<reference evidence="11 12" key="1">
    <citation type="submission" date="2023-03" db="EMBL/GenBank/DDBJ databases">
        <title>Description of Hydrogenimonas sp. ISO32.</title>
        <authorList>
            <person name="Mino S."/>
            <person name="Fukazawa S."/>
            <person name="Sawabe T."/>
        </authorList>
    </citation>
    <scope>NUCLEOTIDE SEQUENCE [LARGE SCALE GENOMIC DNA]</scope>
    <source>
        <strain evidence="11 12">ISO32</strain>
    </source>
</reference>
<dbReference type="Pfam" id="PF00999">
    <property type="entry name" value="Na_H_Exchanger"/>
    <property type="match status" value="1"/>
</dbReference>
<keyword evidence="4 8" id="KW-0812">Transmembrane</keyword>
<keyword evidence="6" id="KW-0406">Ion transport</keyword>
<dbReference type="PANTHER" id="PTHR43562">
    <property type="entry name" value="NAPA-TYPE SODIUM/HYDROGEN ANTIPORTER"/>
    <property type="match status" value="1"/>
</dbReference>
<keyword evidence="3" id="KW-0050">Antiport</keyword>
<proteinExistence type="predicted"/>
<name>A0ABM8FMI6_9BACT</name>
<dbReference type="PANTHER" id="PTHR43562:SF1">
    <property type="entry name" value="NA(+)_H(+) ANTIPORTER YJBQ-RELATED"/>
    <property type="match status" value="1"/>
</dbReference>
<evidence type="ECO:0000256" key="6">
    <source>
        <dbReference type="ARBA" id="ARBA00023065"/>
    </source>
</evidence>
<comment type="subcellular location">
    <subcellularLocation>
        <location evidence="1">Membrane</location>
        <topology evidence="1">Multi-pass membrane protein</topology>
    </subcellularLocation>
</comment>
<sequence length="391" mass="43147">MTSDVIIIVTLSLLIWVAPFIAKLIKLPTTPVEIMLGSAAGAIGLFGHGHNELFDLVAEFGFLYLMFVAGLEVNVKKLLKTDTKILKTGFVYLGILYALSTLIAYQLGMSFVFMVIFPLISVGLIAALSKEYGKERPWIKLSLTIGILGELVSIIVLTLASAGIQYGVGLEFFTKITTLALFIGALALLYYLLHLLFWWYPEIRNVMMPYFDTKEQDIRLSMATLFIMLAIMIYLGLETAFGAFIAGVFIATFFSHKEDLETKLSSFGFGFLIPIFFIHVGSSLPIAALEKEGLILLAFIIAGIMLFVRLLASFAFIRYCGVKNSVLIGLSHAMPLTLLIAVATLAYHAKSIDQFNYEAFVLASLLEVIIAMVGIKLLTRDAPDEECRLTT</sequence>
<evidence type="ECO:0000256" key="1">
    <source>
        <dbReference type="ARBA" id="ARBA00004141"/>
    </source>
</evidence>
<evidence type="ECO:0000256" key="3">
    <source>
        <dbReference type="ARBA" id="ARBA00022449"/>
    </source>
</evidence>
<evidence type="ECO:0000256" key="7">
    <source>
        <dbReference type="ARBA" id="ARBA00023136"/>
    </source>
</evidence>
<dbReference type="Proteomes" id="UP001321445">
    <property type="component" value="Chromosome"/>
</dbReference>
<keyword evidence="5 8" id="KW-1133">Transmembrane helix</keyword>
<dbReference type="EMBL" id="AP027370">
    <property type="protein sequence ID" value="BDY12858.1"/>
    <property type="molecule type" value="Genomic_DNA"/>
</dbReference>
<feature type="transmembrane region" description="Helical" evidence="8">
    <location>
        <begin position="85"/>
        <end position="105"/>
    </location>
</feature>
<keyword evidence="12" id="KW-1185">Reference proteome</keyword>
<organism evidence="11 12">
    <name type="scientific">Hydrogenimonas cancrithermarum</name>
    <dbReference type="NCBI Taxonomy" id="2993563"/>
    <lineage>
        <taxon>Bacteria</taxon>
        <taxon>Pseudomonadati</taxon>
        <taxon>Campylobacterota</taxon>
        <taxon>Epsilonproteobacteria</taxon>
        <taxon>Campylobacterales</taxon>
        <taxon>Hydrogenimonadaceae</taxon>
        <taxon>Hydrogenimonas</taxon>
    </lineage>
</organism>
<dbReference type="InterPro" id="IPR006153">
    <property type="entry name" value="Cation/H_exchanger_TM"/>
</dbReference>
<evidence type="ECO:0000256" key="5">
    <source>
        <dbReference type="ARBA" id="ARBA00022989"/>
    </source>
</evidence>
<evidence type="ECO:0000256" key="4">
    <source>
        <dbReference type="ARBA" id="ARBA00022692"/>
    </source>
</evidence>
<feature type="transmembrane region" description="Helical" evidence="8">
    <location>
        <begin position="359"/>
        <end position="379"/>
    </location>
</feature>
<keyword evidence="7 8" id="KW-0472">Membrane</keyword>
<evidence type="ECO:0000256" key="8">
    <source>
        <dbReference type="SAM" id="Phobius"/>
    </source>
</evidence>
<feature type="domain" description="Cation/H+ exchanger transmembrane" evidence="9">
    <location>
        <begin position="14"/>
        <end position="378"/>
    </location>
</feature>
<feature type="transmembrane region" description="Helical" evidence="8">
    <location>
        <begin position="56"/>
        <end position="73"/>
    </location>
</feature>
<feature type="transmembrane region" description="Helical" evidence="8">
    <location>
        <begin position="325"/>
        <end position="347"/>
    </location>
</feature>
<feature type="transmembrane region" description="Helical" evidence="8">
    <location>
        <begin position="6"/>
        <end position="25"/>
    </location>
</feature>
<evidence type="ECO:0000259" key="9">
    <source>
        <dbReference type="Pfam" id="PF00999"/>
    </source>
</evidence>
<evidence type="ECO:0000313" key="12">
    <source>
        <dbReference type="Proteomes" id="UP001321445"/>
    </source>
</evidence>
<dbReference type="EMBL" id="AP027370">
    <property type="protein sequence ID" value="BDY12975.1"/>
    <property type="molecule type" value="Genomic_DNA"/>
</dbReference>
<dbReference type="Gene3D" id="1.20.1530.20">
    <property type="match status" value="1"/>
</dbReference>
<keyword evidence="2" id="KW-0813">Transport</keyword>
<feature type="transmembrane region" description="Helical" evidence="8">
    <location>
        <begin position="111"/>
        <end position="129"/>
    </location>
</feature>
<feature type="transmembrane region" description="Helical" evidence="8">
    <location>
        <begin position="141"/>
        <end position="164"/>
    </location>
</feature>
<protein>
    <submittedName>
        <fullName evidence="11">Sodium:proton antiporter</fullName>
    </submittedName>
</protein>
<feature type="transmembrane region" description="Helical" evidence="8">
    <location>
        <begin position="294"/>
        <end position="319"/>
    </location>
</feature>